<proteinExistence type="predicted"/>
<keyword evidence="1" id="KW-0812">Transmembrane</keyword>
<name>A0A0H1QXL4_9EURY</name>
<sequence>MLNVIFILRVKYIYLDEVSVLMHALGKWIASDPVFDILGTLIFGTGILVLIFAGLALYASGL</sequence>
<keyword evidence="1" id="KW-1133">Transmembrane helix</keyword>
<accession>A0A0H1QXL4</accession>
<evidence type="ECO:0000313" key="3">
    <source>
        <dbReference type="Proteomes" id="UP000035301"/>
    </source>
</evidence>
<feature type="transmembrane region" description="Helical" evidence="1">
    <location>
        <begin position="37"/>
        <end position="59"/>
    </location>
</feature>
<comment type="caution">
    <text evidence="2">The sequence shown here is derived from an EMBL/GenBank/DDBJ whole genome shotgun (WGS) entry which is preliminary data.</text>
</comment>
<reference evidence="2 3" key="1">
    <citation type="journal article" date="2015" name="Int. J. Syst. Evol. Microbiol.">
        <title>Methanoculleus sediminis sp. nov., a methanogen from sediments near a submarine mud volcano.</title>
        <authorList>
            <person name="Chen S.C."/>
            <person name="Chen M.F."/>
            <person name="Lai M.C."/>
            <person name="Weng C.Y."/>
            <person name="Wu S.Y."/>
            <person name="Lin S."/>
            <person name="Yang T.F."/>
            <person name="Chen P.C."/>
        </authorList>
    </citation>
    <scope>NUCLEOTIDE SEQUENCE [LARGE SCALE GENOMIC DNA]</scope>
    <source>
        <strain evidence="2 3">S3Fa</strain>
    </source>
</reference>
<keyword evidence="3" id="KW-1185">Reference proteome</keyword>
<dbReference type="Proteomes" id="UP000035301">
    <property type="component" value="Unassembled WGS sequence"/>
</dbReference>
<gene>
    <name evidence="2" type="ORF">SZ63_08600</name>
</gene>
<evidence type="ECO:0000313" key="2">
    <source>
        <dbReference type="EMBL" id="KLK87685.1"/>
    </source>
</evidence>
<dbReference type="EMBL" id="JXOJ01000004">
    <property type="protein sequence ID" value="KLK87685.1"/>
    <property type="molecule type" value="Genomic_DNA"/>
</dbReference>
<evidence type="ECO:0000256" key="1">
    <source>
        <dbReference type="SAM" id="Phobius"/>
    </source>
</evidence>
<keyword evidence="1" id="KW-0472">Membrane</keyword>
<dbReference type="PATRIC" id="fig|1550566.3.peg.1873"/>
<protein>
    <submittedName>
        <fullName evidence="2">Uncharacterized protein</fullName>
    </submittedName>
</protein>
<organism evidence="2 3">
    <name type="scientific">Methanoculleus sediminis</name>
    <dbReference type="NCBI Taxonomy" id="1550566"/>
    <lineage>
        <taxon>Archaea</taxon>
        <taxon>Methanobacteriati</taxon>
        <taxon>Methanobacteriota</taxon>
        <taxon>Stenosarchaea group</taxon>
        <taxon>Methanomicrobia</taxon>
        <taxon>Methanomicrobiales</taxon>
        <taxon>Methanomicrobiaceae</taxon>
        <taxon>Methanoculleus</taxon>
    </lineage>
</organism>
<dbReference type="AlphaFoldDB" id="A0A0H1QXL4"/>